<dbReference type="EMBL" id="FXUL01000004">
    <property type="protein sequence ID" value="SMP56011.1"/>
    <property type="molecule type" value="Genomic_DNA"/>
</dbReference>
<comment type="caution">
    <text evidence="2">The sequence shown here is derived from an EMBL/GenBank/DDBJ whole genome shotgun (WGS) entry which is preliminary data.</text>
</comment>
<gene>
    <name evidence="2" type="ORF">SAMN06295970_104277</name>
</gene>
<name>A0ABY1Q133_9BURK</name>
<feature type="chain" id="PRO_5046367210" evidence="1">
    <location>
        <begin position="28"/>
        <end position="167"/>
    </location>
</feature>
<evidence type="ECO:0000313" key="2">
    <source>
        <dbReference type="EMBL" id="SMP56011.1"/>
    </source>
</evidence>
<reference evidence="2 3" key="1">
    <citation type="submission" date="2017-05" db="EMBL/GenBank/DDBJ databases">
        <authorList>
            <person name="Varghese N."/>
            <person name="Submissions S."/>
        </authorList>
    </citation>
    <scope>NUCLEOTIDE SEQUENCE [LARGE SCALE GENOMIC DNA]</scope>
    <source>
        <strain evidence="2 3">DSM 26001</strain>
    </source>
</reference>
<organism evidence="2 3">
    <name type="scientific">Noviherbaspirillum suwonense</name>
    <dbReference type="NCBI Taxonomy" id="1224511"/>
    <lineage>
        <taxon>Bacteria</taxon>
        <taxon>Pseudomonadati</taxon>
        <taxon>Pseudomonadota</taxon>
        <taxon>Betaproteobacteria</taxon>
        <taxon>Burkholderiales</taxon>
        <taxon>Oxalobacteraceae</taxon>
        <taxon>Noviherbaspirillum</taxon>
    </lineage>
</organism>
<sequence length="167" mass="17698">MTPMIKMSVAVLASAILFTAAPWFAHAATGPEVVVDLQVQKVVRQKDGAETMVDGQAGPGDTLEYRATYTNRGAAPARGVLATLPVPPDGMEYVDASAAPAKVLASLDGKQFAPAPLQRVVVLPDGSRKSEAVPASEYRFLRWNLGDLDAGKSVVVRSRMRLIGAPR</sequence>
<keyword evidence="3" id="KW-1185">Reference proteome</keyword>
<accession>A0ABY1Q133</accession>
<evidence type="ECO:0000256" key="1">
    <source>
        <dbReference type="SAM" id="SignalP"/>
    </source>
</evidence>
<dbReference type="Proteomes" id="UP001158049">
    <property type="component" value="Unassembled WGS sequence"/>
</dbReference>
<proteinExistence type="predicted"/>
<protein>
    <submittedName>
        <fullName evidence="2">Conserved repeat domain-containing protein</fullName>
    </submittedName>
</protein>
<keyword evidence="1" id="KW-0732">Signal</keyword>
<evidence type="ECO:0000313" key="3">
    <source>
        <dbReference type="Proteomes" id="UP001158049"/>
    </source>
</evidence>
<feature type="signal peptide" evidence="1">
    <location>
        <begin position="1"/>
        <end position="27"/>
    </location>
</feature>